<evidence type="ECO:0000313" key="2">
    <source>
        <dbReference type="Proteomes" id="UP000187323"/>
    </source>
</evidence>
<accession>A0AB36J4P7</accession>
<name>A0AB36J4P7_9BACL</name>
<proteinExistence type="predicted"/>
<dbReference type="RefSeq" id="WP_076138566.1">
    <property type="nucleotide sequence ID" value="NZ_MPTO01000039.1"/>
</dbReference>
<organism evidence="1 2">
    <name type="scientific">Paenibacillus odorifer</name>
    <dbReference type="NCBI Taxonomy" id="189426"/>
    <lineage>
        <taxon>Bacteria</taxon>
        <taxon>Bacillati</taxon>
        <taxon>Bacillota</taxon>
        <taxon>Bacilli</taxon>
        <taxon>Bacillales</taxon>
        <taxon>Paenibacillaceae</taxon>
        <taxon>Paenibacillus</taxon>
    </lineage>
</organism>
<comment type="caution">
    <text evidence="1">The sequence shown here is derived from an EMBL/GenBank/DDBJ whole genome shotgun (WGS) entry which is preliminary data.</text>
</comment>
<reference evidence="1 2" key="1">
    <citation type="submission" date="2016-10" db="EMBL/GenBank/DDBJ databases">
        <title>Paenibacillus species isolates.</title>
        <authorList>
            <person name="Beno S.M."/>
        </authorList>
    </citation>
    <scope>NUCLEOTIDE SEQUENCE [LARGE SCALE GENOMIC DNA]</scope>
    <source>
        <strain evidence="1 2">FSL H7-0918</strain>
    </source>
</reference>
<dbReference type="Proteomes" id="UP000187323">
    <property type="component" value="Unassembled WGS sequence"/>
</dbReference>
<gene>
    <name evidence="1" type="ORF">BSK47_28905</name>
</gene>
<evidence type="ECO:0000313" key="1">
    <source>
        <dbReference type="EMBL" id="OME11402.1"/>
    </source>
</evidence>
<sequence length="140" mass="15977">MYALKLIRDIKKFTLENYDVLKKPIYGDYPGLKAVVFMSRTLSSHAINGGAGDRDLDQTIAIKDGEWIKMEFEAEISGIGAPFKLTKEREDVLSDEDVEAYLNASDTPIGEVVQFFKKYTELRKQFENNIPKIDVFYGKI</sequence>
<dbReference type="EMBL" id="MPTO01000039">
    <property type="protein sequence ID" value="OME11402.1"/>
    <property type="molecule type" value="Genomic_DNA"/>
</dbReference>
<protein>
    <submittedName>
        <fullName evidence="1">Uncharacterized protein</fullName>
    </submittedName>
</protein>
<dbReference type="AlphaFoldDB" id="A0AB36J4P7"/>